<keyword evidence="3" id="KW-1185">Reference proteome</keyword>
<evidence type="ECO:0000313" key="2">
    <source>
        <dbReference type="EMBL" id="KAI5082524.1"/>
    </source>
</evidence>
<dbReference type="Proteomes" id="UP000886520">
    <property type="component" value="Chromosome 2"/>
</dbReference>
<evidence type="ECO:0000256" key="1">
    <source>
        <dbReference type="SAM" id="MobiDB-lite"/>
    </source>
</evidence>
<comment type="caution">
    <text evidence="2">The sequence shown here is derived from an EMBL/GenBank/DDBJ whole genome shotgun (WGS) entry which is preliminary data.</text>
</comment>
<sequence>MKQAGKRGVGATCKRCGGSARQPSVFAHQTSQEIKSSEYQPETSNDSSNHPPKKKSMAKSTIAPPPHKRVKLSKPQGAPMSSFMHAGKGRCWGVKPNVPRPSVGRPKTNRELTLTIHST</sequence>
<name>A0A9D4ZP17_ADICA</name>
<protein>
    <submittedName>
        <fullName evidence="2">Uncharacterized protein</fullName>
    </submittedName>
</protein>
<evidence type="ECO:0000313" key="3">
    <source>
        <dbReference type="Proteomes" id="UP000886520"/>
    </source>
</evidence>
<reference evidence="2" key="1">
    <citation type="submission" date="2021-01" db="EMBL/GenBank/DDBJ databases">
        <title>Adiantum capillus-veneris genome.</title>
        <authorList>
            <person name="Fang Y."/>
            <person name="Liao Q."/>
        </authorList>
    </citation>
    <scope>NUCLEOTIDE SEQUENCE</scope>
    <source>
        <strain evidence="2">H3</strain>
        <tissue evidence="2">Leaf</tissue>
    </source>
</reference>
<dbReference type="AlphaFoldDB" id="A0A9D4ZP17"/>
<feature type="compositionally biased region" description="Polar residues" evidence="1">
    <location>
        <begin position="27"/>
        <end position="50"/>
    </location>
</feature>
<gene>
    <name evidence="2" type="ORF">GOP47_0002267</name>
</gene>
<feature type="region of interest" description="Disordered" evidence="1">
    <location>
        <begin position="1"/>
        <end position="119"/>
    </location>
</feature>
<dbReference type="EMBL" id="JABFUD020000003">
    <property type="protein sequence ID" value="KAI5082524.1"/>
    <property type="molecule type" value="Genomic_DNA"/>
</dbReference>
<proteinExistence type="predicted"/>
<accession>A0A9D4ZP17</accession>
<organism evidence="2 3">
    <name type="scientific">Adiantum capillus-veneris</name>
    <name type="common">Maidenhair fern</name>
    <dbReference type="NCBI Taxonomy" id="13818"/>
    <lineage>
        <taxon>Eukaryota</taxon>
        <taxon>Viridiplantae</taxon>
        <taxon>Streptophyta</taxon>
        <taxon>Embryophyta</taxon>
        <taxon>Tracheophyta</taxon>
        <taxon>Polypodiopsida</taxon>
        <taxon>Polypodiidae</taxon>
        <taxon>Polypodiales</taxon>
        <taxon>Pteridineae</taxon>
        <taxon>Pteridaceae</taxon>
        <taxon>Vittarioideae</taxon>
        <taxon>Adiantum</taxon>
    </lineage>
</organism>